<feature type="domain" description="HPt" evidence="2">
    <location>
        <begin position="16"/>
        <end position="105"/>
    </location>
</feature>
<dbReference type="PROSITE" id="PS50894">
    <property type="entry name" value="HPT"/>
    <property type="match status" value="1"/>
</dbReference>
<evidence type="ECO:0000259" key="2">
    <source>
        <dbReference type="PROSITE" id="PS50894"/>
    </source>
</evidence>
<name>A0A0A2LZW8_9FLAO</name>
<dbReference type="InterPro" id="IPR036641">
    <property type="entry name" value="HPT_dom_sf"/>
</dbReference>
<dbReference type="InterPro" id="IPR008207">
    <property type="entry name" value="Sig_transdc_His_kin_Hpt_dom"/>
</dbReference>
<feature type="modified residue" description="Phosphohistidine" evidence="1">
    <location>
        <position position="55"/>
    </location>
</feature>
<dbReference type="Gene3D" id="1.20.120.160">
    <property type="entry name" value="HPT domain"/>
    <property type="match status" value="1"/>
</dbReference>
<keyword evidence="3" id="KW-0418">Kinase</keyword>
<accession>A0A0A2LZW8</accession>
<evidence type="ECO:0000256" key="1">
    <source>
        <dbReference type="PROSITE-ProRule" id="PRU00110"/>
    </source>
</evidence>
<dbReference type="eggNOG" id="COG2198">
    <property type="taxonomic scope" value="Bacteria"/>
</dbReference>
<dbReference type="OrthoDB" id="1441381at2"/>
<comment type="caution">
    <text evidence="3">The sequence shown here is derived from an EMBL/GenBank/DDBJ whole genome shotgun (WGS) entry which is preliminary data.</text>
</comment>
<dbReference type="GO" id="GO:0004672">
    <property type="term" value="F:protein kinase activity"/>
    <property type="evidence" value="ECO:0007669"/>
    <property type="project" value="UniProtKB-ARBA"/>
</dbReference>
<dbReference type="RefSeq" id="WP_020213865.1">
    <property type="nucleotide sequence ID" value="NZ_JRLX01000039.1"/>
</dbReference>
<gene>
    <name evidence="3" type="ORF">Q765_19990</name>
</gene>
<dbReference type="Pfam" id="PF01627">
    <property type="entry name" value="Hpt"/>
    <property type="match status" value="1"/>
</dbReference>
<keyword evidence="1" id="KW-0597">Phosphoprotein</keyword>
<evidence type="ECO:0000313" key="3">
    <source>
        <dbReference type="EMBL" id="KGO84743.1"/>
    </source>
</evidence>
<proteinExistence type="predicted"/>
<protein>
    <submittedName>
        <fullName evidence="3">Histidine kinase</fullName>
    </submittedName>
</protein>
<reference evidence="3 4" key="1">
    <citation type="submission" date="2013-09" db="EMBL/GenBank/DDBJ databases">
        <authorList>
            <person name="Zeng Z."/>
            <person name="Chen C."/>
        </authorList>
    </citation>
    <scope>NUCLEOTIDE SEQUENCE [LARGE SCALE GENOMIC DNA]</scope>
    <source>
        <strain evidence="3 4">WB 3.3-2</strain>
    </source>
</reference>
<dbReference type="Proteomes" id="UP000030152">
    <property type="component" value="Unassembled WGS sequence"/>
</dbReference>
<organism evidence="3 4">
    <name type="scientific">Flavobacterium rivuli WB 3.3-2 = DSM 21788</name>
    <dbReference type="NCBI Taxonomy" id="1121895"/>
    <lineage>
        <taxon>Bacteria</taxon>
        <taxon>Pseudomonadati</taxon>
        <taxon>Bacteroidota</taxon>
        <taxon>Flavobacteriia</taxon>
        <taxon>Flavobacteriales</taxon>
        <taxon>Flavobacteriaceae</taxon>
        <taxon>Flavobacterium</taxon>
    </lineage>
</organism>
<dbReference type="SUPFAM" id="SSF47226">
    <property type="entry name" value="Histidine-containing phosphotransfer domain, HPT domain"/>
    <property type="match status" value="1"/>
</dbReference>
<evidence type="ECO:0000313" key="4">
    <source>
        <dbReference type="Proteomes" id="UP000030152"/>
    </source>
</evidence>
<keyword evidence="4" id="KW-1185">Reference proteome</keyword>
<dbReference type="GO" id="GO:0000160">
    <property type="term" value="P:phosphorelay signal transduction system"/>
    <property type="evidence" value="ECO:0007669"/>
    <property type="project" value="InterPro"/>
</dbReference>
<dbReference type="AlphaFoldDB" id="A0A0A2LZW8"/>
<dbReference type="STRING" id="1121895.GCA_000378485_02697"/>
<sequence>MEEPNLNYINELAGDDNDFRAVLIGVIKNELPAEINEYQDNLAAQNFNAAADNVHKLKHKISVMGMEQSYYLAEKFENNLKERSTQLQAEFGQLLMAMQGFAASL</sequence>
<keyword evidence="3" id="KW-0808">Transferase</keyword>
<dbReference type="EMBL" id="JRLX01000039">
    <property type="protein sequence ID" value="KGO84743.1"/>
    <property type="molecule type" value="Genomic_DNA"/>
</dbReference>